<dbReference type="EMBL" id="RJKX01000016">
    <property type="protein sequence ID" value="ROP83630.1"/>
    <property type="molecule type" value="Genomic_DNA"/>
</dbReference>
<dbReference type="AlphaFoldDB" id="A0A3N1KYE2"/>
<name>A0A3N1KYE2_9PROT</name>
<sequence length="140" mass="15530">MMRQSLFSIVAGAAAALLPLSAAEAQVPTWARFFNRAPFDVTIDMNGEISRTLLANSSDEHRSYFSKALFESGERVYRLSIARTDGGFLCEMYVRLQAESKHTISECVVQSWTGNPAVKCTTFARMNGNTECEAQFTVDD</sequence>
<evidence type="ECO:0000313" key="2">
    <source>
        <dbReference type="EMBL" id="ROP83630.1"/>
    </source>
</evidence>
<accession>A0A3N1KYE2</accession>
<keyword evidence="1" id="KW-0732">Signal</keyword>
<evidence type="ECO:0000313" key="3">
    <source>
        <dbReference type="Proteomes" id="UP000278222"/>
    </source>
</evidence>
<organism evidence="2 3">
    <name type="scientific">Stella humosa</name>
    <dbReference type="NCBI Taxonomy" id="94"/>
    <lineage>
        <taxon>Bacteria</taxon>
        <taxon>Pseudomonadati</taxon>
        <taxon>Pseudomonadota</taxon>
        <taxon>Alphaproteobacteria</taxon>
        <taxon>Rhodospirillales</taxon>
        <taxon>Stellaceae</taxon>
        <taxon>Stella</taxon>
    </lineage>
</organism>
<feature type="chain" id="PRO_5018292847" evidence="1">
    <location>
        <begin position="26"/>
        <end position="140"/>
    </location>
</feature>
<dbReference type="Proteomes" id="UP000278222">
    <property type="component" value="Unassembled WGS sequence"/>
</dbReference>
<evidence type="ECO:0000256" key="1">
    <source>
        <dbReference type="SAM" id="SignalP"/>
    </source>
</evidence>
<keyword evidence="3" id="KW-1185">Reference proteome</keyword>
<dbReference type="RefSeq" id="WP_123693353.1">
    <property type="nucleotide sequence ID" value="NZ_AP019700.1"/>
</dbReference>
<comment type="caution">
    <text evidence="2">The sequence shown here is derived from an EMBL/GenBank/DDBJ whole genome shotgun (WGS) entry which is preliminary data.</text>
</comment>
<reference evidence="2 3" key="1">
    <citation type="submission" date="2018-11" db="EMBL/GenBank/DDBJ databases">
        <title>Genomic Encyclopedia of Type Strains, Phase IV (KMG-IV): sequencing the most valuable type-strain genomes for metagenomic binning, comparative biology and taxonomic classification.</title>
        <authorList>
            <person name="Goeker M."/>
        </authorList>
    </citation>
    <scope>NUCLEOTIDE SEQUENCE [LARGE SCALE GENOMIC DNA]</scope>
    <source>
        <strain evidence="2 3">DSM 5900</strain>
    </source>
</reference>
<protein>
    <submittedName>
        <fullName evidence="2">Uncharacterized protein</fullName>
    </submittedName>
</protein>
<gene>
    <name evidence="2" type="ORF">EDC65_4279</name>
</gene>
<proteinExistence type="predicted"/>
<feature type="signal peptide" evidence="1">
    <location>
        <begin position="1"/>
        <end position="25"/>
    </location>
</feature>